<evidence type="ECO:0000256" key="5">
    <source>
        <dbReference type="ARBA" id="ARBA00022840"/>
    </source>
</evidence>
<evidence type="ECO:0000256" key="4">
    <source>
        <dbReference type="ARBA" id="ARBA00022777"/>
    </source>
</evidence>
<dbReference type="PANTHER" id="PTHR43085">
    <property type="entry name" value="HEXOKINASE FAMILY MEMBER"/>
    <property type="match status" value="1"/>
</dbReference>
<dbReference type="Pfam" id="PF00294">
    <property type="entry name" value="PfkB"/>
    <property type="match status" value="1"/>
</dbReference>
<keyword evidence="4 7" id="KW-0418">Kinase</keyword>
<dbReference type="GO" id="GO:0005524">
    <property type="term" value="F:ATP binding"/>
    <property type="evidence" value="ECO:0007669"/>
    <property type="project" value="UniProtKB-KW"/>
</dbReference>
<dbReference type="EMBL" id="CP118848">
    <property type="protein sequence ID" value="WHI60850.1"/>
    <property type="molecule type" value="Genomic_DNA"/>
</dbReference>
<evidence type="ECO:0000313" key="8">
    <source>
        <dbReference type="Proteomes" id="UP001223261"/>
    </source>
</evidence>
<comment type="similarity">
    <text evidence="1">Belongs to the carbohydrate kinase PfkB family.</text>
</comment>
<evidence type="ECO:0000256" key="3">
    <source>
        <dbReference type="ARBA" id="ARBA00022741"/>
    </source>
</evidence>
<organism evidence="7 8">
    <name type="scientific">Mammaliicoccus lentus</name>
    <name type="common">Staphylococcus lentus</name>
    <dbReference type="NCBI Taxonomy" id="42858"/>
    <lineage>
        <taxon>Bacteria</taxon>
        <taxon>Bacillati</taxon>
        <taxon>Bacillota</taxon>
        <taxon>Bacilli</taxon>
        <taxon>Bacillales</taxon>
        <taxon>Staphylococcaceae</taxon>
        <taxon>Mammaliicoccus</taxon>
    </lineage>
</organism>
<evidence type="ECO:0000256" key="1">
    <source>
        <dbReference type="ARBA" id="ARBA00010688"/>
    </source>
</evidence>
<reference evidence="7" key="1">
    <citation type="journal article" date="2023" name="Antibiotics">
        <title>Prevalence and Molecular Characterization of Methicillin-Resistant Staphylococci (MRS) and Mammaliicocci (MRM) in Dromedary Camels from Algeria: First Detection of SCCmec-mecC Hybrid in Methicillin-Resistant Mammaliicoccus lentus.</title>
        <authorList>
            <person name="Belhout C."/>
            <person name="Boyen F."/>
            <person name="Vereecke N."/>
            <person name="Theuns S."/>
            <person name="Taibi N."/>
            <person name="Stegger M."/>
            <person name="de la Fe-Rodriguez P.Y."/>
            <person name="Bouayad L."/>
            <person name="Elgroud R."/>
            <person name="Butaye P."/>
        </authorList>
    </citation>
    <scope>NUCLEOTIDE SEQUENCE</scope>
    <source>
        <strain evidence="7">7048</strain>
    </source>
</reference>
<dbReference type="PROSITE" id="PS00584">
    <property type="entry name" value="PFKB_KINASES_2"/>
    <property type="match status" value="1"/>
</dbReference>
<gene>
    <name evidence="7" type="ORF">PYH69_04245</name>
</gene>
<dbReference type="Gene3D" id="3.40.1190.20">
    <property type="match status" value="1"/>
</dbReference>
<evidence type="ECO:0000259" key="6">
    <source>
        <dbReference type="Pfam" id="PF00294"/>
    </source>
</evidence>
<sequence>MDVLSIGETMIAFSPNEVGPMRYARDFSTHIAGAETNTLIGLEKLGVRTGWISQLGNDELGHRILSFVRGEGINVDSVKLTDEARTGIFLKEKARYDQTHVHYYRNDSAASIMSKDNIDKSYISQFKYLYITGITPALSENCKEAVLYLINVAKELGLKVIFDPNLRLKLWSEEEARETLLNIISLSDIVLPGISEGEFLFNEKSEDKIAQHIVDLGPSTVIVKLGEKGAYYQTRNESGYAKASKEIEVVDPVGAGDGFAAGYIAGFINGLSLHDAVEQACNAGALVTTVKGDVEGLPSKNELEQFKNQDKTDDVIR</sequence>
<accession>A0AAX3W7U9</accession>
<dbReference type="InterPro" id="IPR029056">
    <property type="entry name" value="Ribokinase-like"/>
</dbReference>
<dbReference type="SUPFAM" id="SSF53613">
    <property type="entry name" value="Ribokinase-like"/>
    <property type="match status" value="1"/>
</dbReference>
<dbReference type="InterPro" id="IPR002173">
    <property type="entry name" value="Carboh/pur_kinase_PfkB_CS"/>
</dbReference>
<dbReference type="PANTHER" id="PTHR43085:SF1">
    <property type="entry name" value="PSEUDOURIDINE KINASE-RELATED"/>
    <property type="match status" value="1"/>
</dbReference>
<dbReference type="CDD" id="cd01166">
    <property type="entry name" value="KdgK"/>
    <property type="match status" value="1"/>
</dbReference>
<dbReference type="AlphaFoldDB" id="A0AAX3W7U9"/>
<dbReference type="GO" id="GO:0016301">
    <property type="term" value="F:kinase activity"/>
    <property type="evidence" value="ECO:0007669"/>
    <property type="project" value="UniProtKB-KW"/>
</dbReference>
<keyword evidence="5" id="KW-0067">ATP-binding</keyword>
<keyword evidence="2" id="KW-0808">Transferase</keyword>
<feature type="domain" description="Carbohydrate kinase PfkB" evidence="6">
    <location>
        <begin position="2"/>
        <end position="298"/>
    </location>
</feature>
<proteinExistence type="inferred from homology"/>
<dbReference type="InterPro" id="IPR050306">
    <property type="entry name" value="PfkB_Carbo_kinase"/>
</dbReference>
<name>A0AAX3W7U9_MAMLE</name>
<keyword evidence="3" id="KW-0547">Nucleotide-binding</keyword>
<dbReference type="RefSeq" id="WP_016999754.1">
    <property type="nucleotide sequence ID" value="NZ_CP118776.1"/>
</dbReference>
<evidence type="ECO:0000313" key="7">
    <source>
        <dbReference type="EMBL" id="WHI60850.1"/>
    </source>
</evidence>
<evidence type="ECO:0000256" key="2">
    <source>
        <dbReference type="ARBA" id="ARBA00022679"/>
    </source>
</evidence>
<dbReference type="InterPro" id="IPR011611">
    <property type="entry name" value="PfkB_dom"/>
</dbReference>
<dbReference type="Proteomes" id="UP001223261">
    <property type="component" value="Chromosome"/>
</dbReference>
<dbReference type="GeneID" id="99677330"/>
<protein>
    <submittedName>
        <fullName evidence="7">Sugar kinase</fullName>
    </submittedName>
</protein>